<evidence type="ECO:0000256" key="4">
    <source>
        <dbReference type="ARBA" id="ARBA00022692"/>
    </source>
</evidence>
<feature type="domain" description="Sodium/calcium exchanger membrane region" evidence="9">
    <location>
        <begin position="296"/>
        <end position="451"/>
    </location>
</feature>
<dbReference type="PANTHER" id="PTHR10846">
    <property type="entry name" value="SODIUM/POTASSIUM/CALCIUM EXCHANGER"/>
    <property type="match status" value="1"/>
</dbReference>
<feature type="transmembrane region" description="Helical" evidence="7">
    <location>
        <begin position="154"/>
        <end position="172"/>
    </location>
</feature>
<keyword evidence="5 7" id="KW-1133">Transmembrane helix</keyword>
<comment type="subcellular location">
    <subcellularLocation>
        <location evidence="1">Membrane</location>
        <topology evidence="1">Multi-pass membrane protein</topology>
    </subcellularLocation>
</comment>
<evidence type="ECO:0000259" key="9">
    <source>
        <dbReference type="Pfam" id="PF01699"/>
    </source>
</evidence>
<feature type="transmembrane region" description="Helical" evidence="7">
    <location>
        <begin position="87"/>
        <end position="108"/>
    </location>
</feature>
<reference evidence="10" key="2">
    <citation type="submission" date="2019-06" db="EMBL/GenBank/DDBJ databases">
        <title>Genomics analysis of Aphanomyces spp. identifies a new class of oomycete effector associated with host adaptation.</title>
        <authorList>
            <person name="Gaulin E."/>
        </authorList>
    </citation>
    <scope>NUCLEOTIDE SEQUENCE</scope>
    <source>
        <strain evidence="10">CBS 578.67</strain>
    </source>
</reference>
<evidence type="ECO:0000256" key="6">
    <source>
        <dbReference type="ARBA" id="ARBA00023136"/>
    </source>
</evidence>
<keyword evidence="6 7" id="KW-0472">Membrane</keyword>
<feature type="domain" description="Sodium/calcium exchanger membrane region" evidence="9">
    <location>
        <begin position="53"/>
        <end position="197"/>
    </location>
</feature>
<evidence type="ECO:0000256" key="2">
    <source>
        <dbReference type="ARBA" id="ARBA00005364"/>
    </source>
</evidence>
<organism evidence="11 12">
    <name type="scientific">Aphanomyces stellatus</name>
    <dbReference type="NCBI Taxonomy" id="120398"/>
    <lineage>
        <taxon>Eukaryota</taxon>
        <taxon>Sar</taxon>
        <taxon>Stramenopiles</taxon>
        <taxon>Oomycota</taxon>
        <taxon>Saprolegniomycetes</taxon>
        <taxon>Saprolegniales</taxon>
        <taxon>Verrucalvaceae</taxon>
        <taxon>Aphanomyces</taxon>
    </lineage>
</organism>
<dbReference type="Pfam" id="PF01699">
    <property type="entry name" value="Na_Ca_ex"/>
    <property type="match status" value="2"/>
</dbReference>
<dbReference type="GO" id="GO:0005886">
    <property type="term" value="C:plasma membrane"/>
    <property type="evidence" value="ECO:0007669"/>
    <property type="project" value="TreeGrafter"/>
</dbReference>
<evidence type="ECO:0000256" key="7">
    <source>
        <dbReference type="SAM" id="Phobius"/>
    </source>
</evidence>
<accession>A0A485L3K3</accession>
<comment type="similarity">
    <text evidence="2">Belongs to the Ca(2+):cation antiporter (CaCA) (TC 2.A.19) family. SLC24A subfamily.</text>
</comment>
<feature type="chain" id="PRO_5036116315" evidence="8">
    <location>
        <begin position="20"/>
        <end position="456"/>
    </location>
</feature>
<evidence type="ECO:0000256" key="8">
    <source>
        <dbReference type="SAM" id="SignalP"/>
    </source>
</evidence>
<protein>
    <submittedName>
        <fullName evidence="11">Aste57867_15514 protein</fullName>
    </submittedName>
</protein>
<dbReference type="GO" id="GO:0005262">
    <property type="term" value="F:calcium channel activity"/>
    <property type="evidence" value="ECO:0007669"/>
    <property type="project" value="TreeGrafter"/>
</dbReference>
<gene>
    <name evidence="11" type="primary">Aste57867_15514</name>
    <name evidence="10" type="ORF">As57867_015458</name>
    <name evidence="11" type="ORF">ASTE57867_15514</name>
</gene>
<feature type="transmembrane region" description="Helical" evidence="7">
    <location>
        <begin position="398"/>
        <end position="417"/>
    </location>
</feature>
<sequence>MPLALKSLTLAAIAACVAAQSTNVTSSAANATGAAPVVVNVDHPTLYAILSVLALLYIFLGLAIVCDDYLVPAIETLCEKLKIPEEAAGASFLAFGSAAPEILLNAVATAEGKLESMESSLSAILGSAIIAFALIPALCSLVSPTTLTISWGPMIRDSVVYILSLGTLVYVMQDSVVDTTQSALLVAVYVGYMLVIYVPIWFRAEDPNRHDEFVTPAPDHMVDSALAPHHPLLPTTVQPAAYGATEVSDAPAENESACLEVTRQVVDVLSRPFRILFAYTLPECNVDAPTRSYYGFTLVLSIVYVALFSAAALYCTRLLTASLHLSTEVAGVTLLALGSQIPDTIASVALARAGHADAAVCNAIGSQVINVTLGSGLPWFIYNLFHGDIQMPYAQETLLYQLLAVIIAAYLLLNLRGVFCACCTKSKGFFVGLSARDGIALLVLYVAVNIWLMIKL</sequence>
<name>A0A485L3K3_9STRA</name>
<evidence type="ECO:0000256" key="5">
    <source>
        <dbReference type="ARBA" id="ARBA00022989"/>
    </source>
</evidence>
<keyword evidence="3" id="KW-0813">Transport</keyword>
<feature type="transmembrane region" description="Helical" evidence="7">
    <location>
        <begin position="293"/>
        <end position="314"/>
    </location>
</feature>
<keyword evidence="4 7" id="KW-0812">Transmembrane</keyword>
<feature type="transmembrane region" description="Helical" evidence="7">
    <location>
        <begin position="120"/>
        <end position="142"/>
    </location>
</feature>
<keyword evidence="3" id="KW-0050">Antiport</keyword>
<dbReference type="PANTHER" id="PTHR10846:SF8">
    <property type="entry name" value="INNER MEMBRANE PROTEIN YRBG"/>
    <property type="match status" value="1"/>
</dbReference>
<feature type="signal peptide" evidence="8">
    <location>
        <begin position="1"/>
        <end position="19"/>
    </location>
</feature>
<dbReference type="GO" id="GO:0006874">
    <property type="term" value="P:intracellular calcium ion homeostasis"/>
    <property type="evidence" value="ECO:0007669"/>
    <property type="project" value="TreeGrafter"/>
</dbReference>
<evidence type="ECO:0000313" key="11">
    <source>
        <dbReference type="EMBL" id="VFT92316.1"/>
    </source>
</evidence>
<dbReference type="EMBL" id="VJMH01005683">
    <property type="protein sequence ID" value="KAF0693533.1"/>
    <property type="molecule type" value="Genomic_DNA"/>
</dbReference>
<keyword evidence="12" id="KW-1185">Reference proteome</keyword>
<dbReference type="Proteomes" id="UP000332933">
    <property type="component" value="Unassembled WGS sequence"/>
</dbReference>
<dbReference type="InterPro" id="IPR044880">
    <property type="entry name" value="NCX_ion-bd_dom_sf"/>
</dbReference>
<evidence type="ECO:0000256" key="3">
    <source>
        <dbReference type="ARBA" id="ARBA00022449"/>
    </source>
</evidence>
<dbReference type="InterPro" id="IPR004481">
    <property type="entry name" value="K/Na/Ca-exchanger"/>
</dbReference>
<reference evidence="11 12" key="1">
    <citation type="submission" date="2019-03" db="EMBL/GenBank/DDBJ databases">
        <authorList>
            <person name="Gaulin E."/>
            <person name="Dumas B."/>
        </authorList>
    </citation>
    <scope>NUCLEOTIDE SEQUENCE [LARGE SCALE GENOMIC DNA]</scope>
    <source>
        <strain evidence="11">CBS 568.67</strain>
    </source>
</reference>
<dbReference type="Gene3D" id="1.20.1420.30">
    <property type="entry name" value="NCX, central ion-binding region"/>
    <property type="match status" value="2"/>
</dbReference>
<dbReference type="OrthoDB" id="2127281at2759"/>
<proteinExistence type="inferred from homology"/>
<evidence type="ECO:0000256" key="1">
    <source>
        <dbReference type="ARBA" id="ARBA00004141"/>
    </source>
</evidence>
<keyword evidence="8" id="KW-0732">Signal</keyword>
<evidence type="ECO:0000313" key="10">
    <source>
        <dbReference type="EMBL" id="KAF0693533.1"/>
    </source>
</evidence>
<dbReference type="AlphaFoldDB" id="A0A485L3K3"/>
<dbReference type="EMBL" id="CAADRA010005704">
    <property type="protein sequence ID" value="VFT92316.1"/>
    <property type="molecule type" value="Genomic_DNA"/>
</dbReference>
<dbReference type="GO" id="GO:0008273">
    <property type="term" value="F:calcium, potassium:sodium antiporter activity"/>
    <property type="evidence" value="ECO:0007669"/>
    <property type="project" value="TreeGrafter"/>
</dbReference>
<feature type="transmembrane region" description="Helical" evidence="7">
    <location>
        <begin position="184"/>
        <end position="202"/>
    </location>
</feature>
<evidence type="ECO:0000313" key="12">
    <source>
        <dbReference type="Proteomes" id="UP000332933"/>
    </source>
</evidence>
<feature type="transmembrane region" description="Helical" evidence="7">
    <location>
        <begin position="429"/>
        <end position="454"/>
    </location>
</feature>
<dbReference type="InterPro" id="IPR004837">
    <property type="entry name" value="NaCa_Exmemb"/>
</dbReference>
<feature type="transmembrane region" description="Helical" evidence="7">
    <location>
        <begin position="47"/>
        <end position="66"/>
    </location>
</feature>